<protein>
    <submittedName>
        <fullName evidence="2">Uncharacterized protein</fullName>
    </submittedName>
</protein>
<name>A0A561WA07_ACTTI</name>
<dbReference type="EMBL" id="VIWY01000003">
    <property type="protein sequence ID" value="TWG20698.1"/>
    <property type="molecule type" value="Genomic_DNA"/>
</dbReference>
<feature type="compositionally biased region" description="Basic and acidic residues" evidence="1">
    <location>
        <begin position="27"/>
        <end position="43"/>
    </location>
</feature>
<keyword evidence="3" id="KW-1185">Reference proteome</keyword>
<feature type="compositionally biased region" description="Basic and acidic residues" evidence="1">
    <location>
        <begin position="1"/>
        <end position="19"/>
    </location>
</feature>
<organism evidence="2 3">
    <name type="scientific">Actinoplanes teichomyceticus</name>
    <dbReference type="NCBI Taxonomy" id="1867"/>
    <lineage>
        <taxon>Bacteria</taxon>
        <taxon>Bacillati</taxon>
        <taxon>Actinomycetota</taxon>
        <taxon>Actinomycetes</taxon>
        <taxon>Micromonosporales</taxon>
        <taxon>Micromonosporaceae</taxon>
        <taxon>Actinoplanes</taxon>
    </lineage>
</organism>
<accession>A0A561WA07</accession>
<dbReference type="AlphaFoldDB" id="A0A561WA07"/>
<dbReference type="Proteomes" id="UP000320239">
    <property type="component" value="Unassembled WGS sequence"/>
</dbReference>
<dbReference type="OrthoDB" id="3298831at2"/>
<feature type="compositionally biased region" description="Basic and acidic residues" evidence="1">
    <location>
        <begin position="51"/>
        <end position="61"/>
    </location>
</feature>
<comment type="caution">
    <text evidence="2">The sequence shown here is derived from an EMBL/GenBank/DDBJ whole genome shotgun (WGS) entry which is preliminary data.</text>
</comment>
<evidence type="ECO:0000313" key="3">
    <source>
        <dbReference type="Proteomes" id="UP000320239"/>
    </source>
</evidence>
<proteinExistence type="predicted"/>
<reference evidence="2 3" key="1">
    <citation type="submission" date="2019-06" db="EMBL/GenBank/DDBJ databases">
        <title>Sequencing the genomes of 1000 actinobacteria strains.</title>
        <authorList>
            <person name="Klenk H.-P."/>
        </authorList>
    </citation>
    <scope>NUCLEOTIDE SEQUENCE [LARGE SCALE GENOMIC DNA]</scope>
    <source>
        <strain evidence="2 3">DSM 43866</strain>
    </source>
</reference>
<dbReference type="RefSeq" id="WP_122979427.1">
    <property type="nucleotide sequence ID" value="NZ_BOMX01000104.1"/>
</dbReference>
<gene>
    <name evidence="2" type="ORF">FHX34_103227</name>
</gene>
<sequence>MTDDPRPADADARRDRSERFGVLPPRIHPDDMVELAETRRTPEIPDSAPNETERALRNSAG</sequence>
<feature type="region of interest" description="Disordered" evidence="1">
    <location>
        <begin position="1"/>
        <end position="61"/>
    </location>
</feature>
<evidence type="ECO:0000256" key="1">
    <source>
        <dbReference type="SAM" id="MobiDB-lite"/>
    </source>
</evidence>
<evidence type="ECO:0000313" key="2">
    <source>
        <dbReference type="EMBL" id="TWG20698.1"/>
    </source>
</evidence>